<sequence length="21" mass="2522">MEGLASRVAELRKLEDQYRQE</sequence>
<evidence type="ECO:0000313" key="2">
    <source>
        <dbReference type="Proteomes" id="UP000265618"/>
    </source>
</evidence>
<feature type="non-terminal residue" evidence="1">
    <location>
        <position position="21"/>
    </location>
</feature>
<dbReference type="Proteomes" id="UP000265618">
    <property type="component" value="Unassembled WGS sequence"/>
</dbReference>
<keyword evidence="2" id="KW-1185">Reference proteome</keyword>
<evidence type="ECO:0000313" key="1">
    <source>
        <dbReference type="EMBL" id="GIQ92439.1"/>
    </source>
</evidence>
<gene>
    <name evidence="1" type="ORF">KIPB_016207</name>
</gene>
<comment type="caution">
    <text evidence="1">The sequence shown here is derived from an EMBL/GenBank/DDBJ whole genome shotgun (WGS) entry which is preliminary data.</text>
</comment>
<proteinExistence type="predicted"/>
<accession>A0A9K3DBD7</accession>
<dbReference type="EMBL" id="BDIP01009706">
    <property type="protein sequence ID" value="GIQ92439.1"/>
    <property type="molecule type" value="Genomic_DNA"/>
</dbReference>
<name>A0A9K3DBD7_9EUKA</name>
<organism evidence="1 2">
    <name type="scientific">Kipferlia bialata</name>
    <dbReference type="NCBI Taxonomy" id="797122"/>
    <lineage>
        <taxon>Eukaryota</taxon>
        <taxon>Metamonada</taxon>
        <taxon>Carpediemonas-like organisms</taxon>
        <taxon>Kipferlia</taxon>
    </lineage>
</organism>
<dbReference type="AlphaFoldDB" id="A0A9K3DBD7"/>
<reference evidence="1 2" key="1">
    <citation type="journal article" date="2018" name="PLoS ONE">
        <title>The draft genome of Kipferlia bialata reveals reductive genome evolution in fornicate parasites.</title>
        <authorList>
            <person name="Tanifuji G."/>
            <person name="Takabayashi S."/>
            <person name="Kume K."/>
            <person name="Takagi M."/>
            <person name="Nakayama T."/>
            <person name="Kamikawa R."/>
            <person name="Inagaki Y."/>
            <person name="Hashimoto T."/>
        </authorList>
    </citation>
    <scope>NUCLEOTIDE SEQUENCE [LARGE SCALE GENOMIC DNA]</scope>
    <source>
        <strain evidence="1">NY0173</strain>
    </source>
</reference>
<protein>
    <submittedName>
        <fullName evidence="1">Uncharacterized protein</fullName>
    </submittedName>
</protein>